<dbReference type="Proteomes" id="UP001190700">
    <property type="component" value="Unassembled WGS sequence"/>
</dbReference>
<dbReference type="GO" id="GO:0016042">
    <property type="term" value="P:lipid catabolic process"/>
    <property type="evidence" value="ECO:0007669"/>
    <property type="project" value="UniProtKB-KW"/>
</dbReference>
<keyword evidence="6" id="KW-1185">Reference proteome</keyword>
<accession>A0AAE0H0L7</accession>
<name>A0AAE0H0L7_9CHLO</name>
<keyword evidence="2" id="KW-0378">Hydrolase</keyword>
<reference evidence="5 6" key="1">
    <citation type="journal article" date="2015" name="Genome Biol. Evol.">
        <title>Comparative Genomics of a Bacterivorous Green Alga Reveals Evolutionary Causalities and Consequences of Phago-Mixotrophic Mode of Nutrition.</title>
        <authorList>
            <person name="Burns J.A."/>
            <person name="Paasch A."/>
            <person name="Narechania A."/>
            <person name="Kim E."/>
        </authorList>
    </citation>
    <scope>NUCLEOTIDE SEQUENCE [LARGE SCALE GENOMIC DNA]</scope>
    <source>
        <strain evidence="5 6">PLY_AMNH</strain>
    </source>
</reference>
<dbReference type="EMBL" id="LGRX02000768">
    <property type="protein sequence ID" value="KAK3287683.1"/>
    <property type="molecule type" value="Genomic_DNA"/>
</dbReference>
<comment type="caution">
    <text evidence="5">The sequence shown here is derived from an EMBL/GenBank/DDBJ whole genome shotgun (WGS) entry which is preliminary data.</text>
</comment>
<proteinExistence type="predicted"/>
<keyword evidence="3" id="KW-0442">Lipid degradation</keyword>
<protein>
    <recommendedName>
        <fullName evidence="1">1-alkyl-2-acetylglycerophosphocholine esterase</fullName>
        <ecNumber evidence="1">3.1.1.47</ecNumber>
    </recommendedName>
</protein>
<dbReference type="Pfam" id="PF03403">
    <property type="entry name" value="PAF-AH_p_II"/>
    <property type="match status" value="1"/>
</dbReference>
<evidence type="ECO:0000256" key="1">
    <source>
        <dbReference type="ARBA" id="ARBA00013201"/>
    </source>
</evidence>
<organism evidence="5 6">
    <name type="scientific">Cymbomonas tetramitiformis</name>
    <dbReference type="NCBI Taxonomy" id="36881"/>
    <lineage>
        <taxon>Eukaryota</taxon>
        <taxon>Viridiplantae</taxon>
        <taxon>Chlorophyta</taxon>
        <taxon>Pyramimonadophyceae</taxon>
        <taxon>Pyramimonadales</taxon>
        <taxon>Pyramimonadaceae</taxon>
        <taxon>Cymbomonas</taxon>
    </lineage>
</organism>
<dbReference type="GO" id="GO:0003847">
    <property type="term" value="F:1-alkyl-2-acetylglycerophosphocholine esterase activity"/>
    <property type="evidence" value="ECO:0007669"/>
    <property type="project" value="UniProtKB-EC"/>
</dbReference>
<evidence type="ECO:0000256" key="3">
    <source>
        <dbReference type="ARBA" id="ARBA00022963"/>
    </source>
</evidence>
<sequence>MKCTDRAHAPLRYLSTRHYELAEKRYRCITRTLCTWSRKSLPEKRSCEDLCLAETRAGEALRSSQATKTTTTDCGLNDEHTKLQMIAASPQITKKRFPGRSGIGIMRRRPVLFAPPSLWAMERGLSLSLPVTNPLRLSARRTSEAMAAEGPASGTTGLETMTLDAIGFSSTSVRVGEGPGTTVPVSMWYPTDTRLSPSSIPATYDYRISITKIVKLLISQGLPVPLARDLPITRTFGGTPYNVIANAAPRSRAAPAIIFCHGYLGSRFDFLHACERLAAEGFIVAAPEFAESLSATPGFEPDAATTRPAIVRETVSLLRKELGIGSAIGLLGHSAGGGTASTMSGSFPLGRAAVAGYRSYKGEDPLLVVASGGDRVISLERVRGEILAGKIPTDTFLLPEDGALPSGAAPCHISFLSKETNDEMVTLLSPLLPLARVLDVPLLDFDVYADTRDSDDCAKLVLPTLSQFFTRNANSLGLMV</sequence>
<dbReference type="EC" id="3.1.1.47" evidence="1"/>
<gene>
    <name evidence="5" type="ORF">CYMTET_4818</name>
</gene>
<dbReference type="InterPro" id="IPR029058">
    <property type="entry name" value="AB_hydrolase_fold"/>
</dbReference>
<evidence type="ECO:0000313" key="5">
    <source>
        <dbReference type="EMBL" id="KAK3287683.1"/>
    </source>
</evidence>
<evidence type="ECO:0000256" key="4">
    <source>
        <dbReference type="ARBA" id="ARBA00023098"/>
    </source>
</evidence>
<dbReference type="Gene3D" id="3.40.50.1820">
    <property type="entry name" value="alpha/beta hydrolase"/>
    <property type="match status" value="1"/>
</dbReference>
<dbReference type="SUPFAM" id="SSF53474">
    <property type="entry name" value="alpha/beta-Hydrolases"/>
    <property type="match status" value="1"/>
</dbReference>
<dbReference type="PANTHER" id="PTHR10272">
    <property type="entry name" value="PLATELET-ACTIVATING FACTOR ACETYLHYDROLASE"/>
    <property type="match status" value="1"/>
</dbReference>
<evidence type="ECO:0000256" key="2">
    <source>
        <dbReference type="ARBA" id="ARBA00022801"/>
    </source>
</evidence>
<dbReference type="PANTHER" id="PTHR10272:SF0">
    <property type="entry name" value="PLATELET-ACTIVATING FACTOR ACETYLHYDROLASE"/>
    <property type="match status" value="1"/>
</dbReference>
<evidence type="ECO:0000313" key="6">
    <source>
        <dbReference type="Proteomes" id="UP001190700"/>
    </source>
</evidence>
<keyword evidence="4" id="KW-0443">Lipid metabolism</keyword>
<dbReference type="AlphaFoldDB" id="A0AAE0H0L7"/>